<keyword evidence="2" id="KW-0812">Transmembrane</keyword>
<evidence type="ECO:0000313" key="3">
    <source>
        <dbReference type="EMBL" id="MBB4063892.1"/>
    </source>
</evidence>
<comment type="caution">
    <text evidence="3">The sequence shown here is derived from an EMBL/GenBank/DDBJ whole genome shotgun (WGS) entry which is preliminary data.</text>
</comment>
<evidence type="ECO:0000256" key="1">
    <source>
        <dbReference type="SAM" id="MobiDB-lite"/>
    </source>
</evidence>
<accession>A0A7W6NK41</accession>
<feature type="compositionally biased region" description="Low complexity" evidence="1">
    <location>
        <begin position="138"/>
        <end position="156"/>
    </location>
</feature>
<organism evidence="3 4">
    <name type="scientific">Gellertiella hungarica</name>
    <dbReference type="NCBI Taxonomy" id="1572859"/>
    <lineage>
        <taxon>Bacteria</taxon>
        <taxon>Pseudomonadati</taxon>
        <taxon>Pseudomonadota</taxon>
        <taxon>Alphaproteobacteria</taxon>
        <taxon>Hyphomicrobiales</taxon>
        <taxon>Rhizobiaceae</taxon>
        <taxon>Gellertiella</taxon>
    </lineage>
</organism>
<dbReference type="EMBL" id="JACIEZ010000002">
    <property type="protein sequence ID" value="MBB4063892.1"/>
    <property type="molecule type" value="Genomic_DNA"/>
</dbReference>
<evidence type="ECO:0000256" key="2">
    <source>
        <dbReference type="SAM" id="Phobius"/>
    </source>
</evidence>
<keyword evidence="4" id="KW-1185">Reference proteome</keyword>
<protein>
    <submittedName>
        <fullName evidence="3">Uncharacterized protein</fullName>
    </submittedName>
</protein>
<dbReference type="AlphaFoldDB" id="A0A7W6NK41"/>
<feature type="compositionally biased region" description="Basic and acidic residues" evidence="1">
    <location>
        <begin position="11"/>
        <end position="23"/>
    </location>
</feature>
<proteinExistence type="predicted"/>
<gene>
    <name evidence="3" type="ORF">GGR23_001069</name>
</gene>
<evidence type="ECO:0000313" key="4">
    <source>
        <dbReference type="Proteomes" id="UP000528286"/>
    </source>
</evidence>
<dbReference type="RefSeq" id="WP_183365123.1">
    <property type="nucleotide sequence ID" value="NZ_JACIEZ010000002.1"/>
</dbReference>
<dbReference type="Proteomes" id="UP000528286">
    <property type="component" value="Unassembled WGS sequence"/>
</dbReference>
<keyword evidence="2" id="KW-0472">Membrane</keyword>
<keyword evidence="2" id="KW-1133">Transmembrane helix</keyword>
<feature type="transmembrane region" description="Helical" evidence="2">
    <location>
        <begin position="165"/>
        <end position="187"/>
    </location>
</feature>
<sequence length="379" mass="40057">MSGLETAIRNALERAERSNPEVRARIYQSARQALETGLRKQDVTDPATVAAQRHRLEAAIKAIETEERQRLGIAVADPQVEIAYGDFEDDMASLDDARPAEDRSTDDSDFGALRAERLGEPAADPAPRAADDPSVLSGMPSGRPSGRASGRPSAAARPKKKSRGFFARLFIWVMLLAFILMGAWWAYVSGLFLTAAERDTSVANPPAAVSEEDLPEPGGNTGPALDSNNFSKDWIEIFKPGDVDRVSAGSLANAKLVSTGDGPVIRITSTSSGADGAVRILLPAESLSQAEGAEATIAISLRSSNDKPVQVTVDCDLAGQGSCERHRFTVTSQRSDALIQVVREEGSEAGGTPALVLNSDVTGEGGGVDLLAVRLLPVP</sequence>
<feature type="region of interest" description="Disordered" evidence="1">
    <location>
        <begin position="204"/>
        <end position="227"/>
    </location>
</feature>
<name>A0A7W6NK41_9HYPH</name>
<feature type="region of interest" description="Disordered" evidence="1">
    <location>
        <begin position="118"/>
        <end position="157"/>
    </location>
</feature>
<reference evidence="3 4" key="1">
    <citation type="submission" date="2020-08" db="EMBL/GenBank/DDBJ databases">
        <title>Genomic Encyclopedia of Type Strains, Phase IV (KMG-IV): sequencing the most valuable type-strain genomes for metagenomic binning, comparative biology and taxonomic classification.</title>
        <authorList>
            <person name="Goeker M."/>
        </authorList>
    </citation>
    <scope>NUCLEOTIDE SEQUENCE [LARGE SCALE GENOMIC DNA]</scope>
    <source>
        <strain evidence="3 4">DSM 29853</strain>
    </source>
</reference>
<feature type="region of interest" description="Disordered" evidence="1">
    <location>
        <begin position="1"/>
        <end position="23"/>
    </location>
</feature>